<dbReference type="Proteomes" id="UP000634780">
    <property type="component" value="Unassembled WGS sequence"/>
</dbReference>
<evidence type="ECO:0000313" key="3">
    <source>
        <dbReference type="Proteomes" id="UP000634780"/>
    </source>
</evidence>
<organism evidence="2 3">
    <name type="scientific">Streptomyces flavofungini</name>
    <dbReference type="NCBI Taxonomy" id="68200"/>
    <lineage>
        <taxon>Bacteria</taxon>
        <taxon>Bacillati</taxon>
        <taxon>Actinomycetota</taxon>
        <taxon>Actinomycetes</taxon>
        <taxon>Kitasatosporales</taxon>
        <taxon>Streptomycetaceae</taxon>
        <taxon>Streptomyces</taxon>
    </lineage>
</organism>
<keyword evidence="3" id="KW-1185">Reference proteome</keyword>
<accession>A0ABS0XCC3</accession>
<feature type="domain" description="Helix-turn-helix" evidence="1">
    <location>
        <begin position="1"/>
        <end position="49"/>
    </location>
</feature>
<evidence type="ECO:0000259" key="1">
    <source>
        <dbReference type="Pfam" id="PF12728"/>
    </source>
</evidence>
<dbReference type="Pfam" id="PF12728">
    <property type="entry name" value="HTH_17"/>
    <property type="match status" value="1"/>
</dbReference>
<name>A0ABS0XCC3_9ACTN</name>
<reference evidence="2 3" key="1">
    <citation type="submission" date="2020-12" db="EMBL/GenBank/DDBJ databases">
        <title>Streptomyces typhae sp. nov., a novel endophytic actinomycete isolated from the root of cattail pollen (Typha angustifolia L.).</title>
        <authorList>
            <person name="Peng C."/>
            <person name="Liu C."/>
        </authorList>
    </citation>
    <scope>NUCLEOTIDE SEQUENCE [LARGE SCALE GENOMIC DNA]</scope>
    <source>
        <strain evidence="2 3">JCM 4753</strain>
    </source>
</reference>
<dbReference type="EMBL" id="JAEKOZ010000020">
    <property type="protein sequence ID" value="MBJ3810866.1"/>
    <property type="molecule type" value="Genomic_DNA"/>
</dbReference>
<protein>
    <submittedName>
        <fullName evidence="2">Helix-turn-helix domain-containing protein</fullName>
    </submittedName>
</protein>
<gene>
    <name evidence="2" type="ORF">JGB26_27855</name>
</gene>
<sequence length="50" mass="6194">MTVNDVAEFLSKPRSWVYDNWKREEIPFRRVGQSLRCRPRDLEKWLDQQN</sequence>
<proteinExistence type="predicted"/>
<comment type="caution">
    <text evidence="2">The sequence shown here is derived from an EMBL/GenBank/DDBJ whole genome shotgun (WGS) entry which is preliminary data.</text>
</comment>
<evidence type="ECO:0000313" key="2">
    <source>
        <dbReference type="EMBL" id="MBJ3810866.1"/>
    </source>
</evidence>
<dbReference type="InterPro" id="IPR041657">
    <property type="entry name" value="HTH_17"/>
</dbReference>